<dbReference type="Gene3D" id="1.10.10.10">
    <property type="entry name" value="Winged helix-like DNA-binding domain superfamily/Winged helix DNA-binding domain"/>
    <property type="match status" value="1"/>
</dbReference>
<reference evidence="6" key="1">
    <citation type="submission" date="2022-06" db="EMBL/GenBank/DDBJ databases">
        <authorList>
            <person name="Berger JAMES D."/>
            <person name="Berger JAMES D."/>
        </authorList>
    </citation>
    <scope>NUCLEOTIDE SEQUENCE [LARGE SCALE GENOMIC DNA]</scope>
</reference>
<keyword evidence="2 3" id="KW-0238">DNA-binding</keyword>
<feature type="compositionally biased region" description="Low complexity" evidence="4">
    <location>
        <begin position="300"/>
        <end position="315"/>
    </location>
</feature>
<keyword evidence="6" id="KW-1185">Reference proteome</keyword>
<dbReference type="GO" id="GO:0005634">
    <property type="term" value="C:nucleus"/>
    <property type="evidence" value="ECO:0007669"/>
    <property type="project" value="UniProtKB-SubCell"/>
</dbReference>
<dbReference type="SUPFAM" id="SSF46785">
    <property type="entry name" value="Winged helix' DNA-binding domain"/>
    <property type="match status" value="1"/>
</dbReference>
<dbReference type="InterPro" id="IPR000418">
    <property type="entry name" value="Ets_dom"/>
</dbReference>
<reference evidence="7" key="2">
    <citation type="submission" date="2023-11" db="UniProtKB">
        <authorList>
            <consortium name="WormBaseParasite"/>
        </authorList>
    </citation>
    <scope>IDENTIFICATION</scope>
</reference>
<dbReference type="InterPro" id="IPR036390">
    <property type="entry name" value="WH_DNA-bd_sf"/>
</dbReference>
<feature type="region of interest" description="Disordered" evidence="4">
    <location>
        <begin position="288"/>
        <end position="315"/>
    </location>
</feature>
<dbReference type="GO" id="GO:0000981">
    <property type="term" value="F:DNA-binding transcription factor activity, RNA polymerase II-specific"/>
    <property type="evidence" value="ECO:0007669"/>
    <property type="project" value="TreeGrafter"/>
</dbReference>
<dbReference type="WBParaSite" id="TREG1_106640.1">
    <property type="protein sequence ID" value="TREG1_106640.1"/>
    <property type="gene ID" value="TREG1_106640"/>
</dbReference>
<comment type="similarity">
    <text evidence="1 3">Belongs to the ETS family.</text>
</comment>
<evidence type="ECO:0000256" key="3">
    <source>
        <dbReference type="RuleBase" id="RU004019"/>
    </source>
</evidence>
<comment type="subcellular location">
    <subcellularLocation>
        <location evidence="3">Nucleus</location>
    </subcellularLocation>
</comment>
<name>A0AA85IMT7_TRIRE</name>
<dbReference type="PRINTS" id="PR00454">
    <property type="entry name" value="ETSDOMAIN"/>
</dbReference>
<feature type="domain" description="ETS" evidence="5">
    <location>
        <begin position="384"/>
        <end position="464"/>
    </location>
</feature>
<evidence type="ECO:0000256" key="2">
    <source>
        <dbReference type="ARBA" id="ARBA00023125"/>
    </source>
</evidence>
<dbReference type="InterPro" id="IPR036388">
    <property type="entry name" value="WH-like_DNA-bd_sf"/>
</dbReference>
<dbReference type="PROSITE" id="PS50061">
    <property type="entry name" value="ETS_DOMAIN_3"/>
    <property type="match status" value="1"/>
</dbReference>
<dbReference type="Pfam" id="PF00178">
    <property type="entry name" value="Ets"/>
    <property type="match status" value="1"/>
</dbReference>
<dbReference type="PROSITE" id="PS00346">
    <property type="entry name" value="ETS_DOMAIN_2"/>
    <property type="match status" value="1"/>
</dbReference>
<organism evidence="6 7">
    <name type="scientific">Trichobilharzia regenti</name>
    <name type="common">Nasal bird schistosome</name>
    <dbReference type="NCBI Taxonomy" id="157069"/>
    <lineage>
        <taxon>Eukaryota</taxon>
        <taxon>Metazoa</taxon>
        <taxon>Spiralia</taxon>
        <taxon>Lophotrochozoa</taxon>
        <taxon>Platyhelminthes</taxon>
        <taxon>Trematoda</taxon>
        <taxon>Digenea</taxon>
        <taxon>Strigeidida</taxon>
        <taxon>Schistosomatoidea</taxon>
        <taxon>Schistosomatidae</taxon>
        <taxon>Trichobilharzia</taxon>
    </lineage>
</organism>
<proteinExistence type="inferred from homology"/>
<dbReference type="InterPro" id="IPR046328">
    <property type="entry name" value="ETS_fam"/>
</dbReference>
<evidence type="ECO:0000313" key="7">
    <source>
        <dbReference type="WBParaSite" id="TREG1_106640.1"/>
    </source>
</evidence>
<protein>
    <recommendedName>
        <fullName evidence="5">ETS domain-containing protein</fullName>
    </recommendedName>
</protein>
<dbReference type="GO" id="GO:0043565">
    <property type="term" value="F:sequence-specific DNA binding"/>
    <property type="evidence" value="ECO:0007669"/>
    <property type="project" value="InterPro"/>
</dbReference>
<dbReference type="PANTHER" id="PTHR11849">
    <property type="entry name" value="ETS"/>
    <property type="match status" value="1"/>
</dbReference>
<sequence length="847" mass="96631">MYTDDEKDQMQAKQKVPILLHDGDPDTDVGDINHHLQYHWINNHIVTTTPTPTDYSSPVPLNISSIYSSSSPLSATDPIIPIHHHVKSNPFIMLDNQQNTLVSNTDSLNTPFHQQYICDEIDDYSSLYTFRSCFCESQTEQCLNNEYDFQNYQISNNLNGFSFYKTCNCTSDYAPVCETHSVDTGEKKFNKKTKDYLTELSNEMKFPSYPEYMIPEENSQNFSAFQKDETESAQFDISYYLSCNSTTNNPYKTTPYEWISESQVTLSGNEILSKTYKHKDHSLTDHEIQLSDPNEPGTGSVFPSSNSSSSTSLMSFSNRHNDIRVCRQKFSEKSFQTKISDSSLSEKSSSLLDNHCRNTEGNNNGAIMAAASAALANLHHRGSLQLWQFLIALLDDKESQHLICWTGRTLEFKLNDPEEVARLWGIQKNRPAMNYDKLSRSLRYYYEKGIMQKVSGERYVYRFVYEPELLFSLAFPGEEQSSQSLPTTSTRTTATTATPTTMNKINTESKLHDHLNNQTVMNTSKACYYPTLSDYCNKPPKDNSSDDKLNYEGKFPVKRRYTDFMEGNKTKCINSAAHNTTTTTGHIDNSNNNNNYNYYVDSSYIHGYDNTVSNNLDNAQKNISNENGIMPYEMSNNHNNNNNDNNNHCGDQDFLVISSSTTTDGNNHIRVENADDPNCHRTEQHLLETDFLAYTNECLMHTSWLDNFPGEQEHPTTDFQQNINHQYFTNHLYNFSSDSYNAGQQSLLQPSSSSSSSIVCGRNDIWFDQKEFTCLPDETLKTEVYSREQERLSSSSSSPPSSSSFTLLLSDRSVLSTPPPITVNLQNIYEMNYELLVNSDKLSHRTF</sequence>
<evidence type="ECO:0000313" key="6">
    <source>
        <dbReference type="Proteomes" id="UP000050795"/>
    </source>
</evidence>
<keyword evidence="3" id="KW-0539">Nucleus</keyword>
<accession>A0AA85IMT7</accession>
<dbReference type="Proteomes" id="UP000050795">
    <property type="component" value="Unassembled WGS sequence"/>
</dbReference>
<dbReference type="SMART" id="SM00413">
    <property type="entry name" value="ETS"/>
    <property type="match status" value="1"/>
</dbReference>
<evidence type="ECO:0000256" key="4">
    <source>
        <dbReference type="SAM" id="MobiDB-lite"/>
    </source>
</evidence>
<evidence type="ECO:0000259" key="5">
    <source>
        <dbReference type="PROSITE" id="PS50061"/>
    </source>
</evidence>
<dbReference type="GO" id="GO:0030154">
    <property type="term" value="P:cell differentiation"/>
    <property type="evidence" value="ECO:0007669"/>
    <property type="project" value="TreeGrafter"/>
</dbReference>
<dbReference type="PANTHER" id="PTHR11849:SF282">
    <property type="entry name" value="ETV5-RELATED PROTEIN ETS96B"/>
    <property type="match status" value="1"/>
</dbReference>
<evidence type="ECO:0000256" key="1">
    <source>
        <dbReference type="ARBA" id="ARBA00005562"/>
    </source>
</evidence>
<dbReference type="AlphaFoldDB" id="A0AA85IMT7"/>
<dbReference type="FunFam" id="1.10.10.10:FF:000055">
    <property type="entry name" value="ETS translocation variant 4 isoform 1"/>
    <property type="match status" value="1"/>
</dbReference>